<dbReference type="InterPro" id="IPR036884">
    <property type="entry name" value="2Fe-2S-bd_dom_sf"/>
</dbReference>
<dbReference type="PANTHER" id="PTHR44379">
    <property type="entry name" value="OXIDOREDUCTASE WITH IRON-SULFUR SUBUNIT"/>
    <property type="match status" value="1"/>
</dbReference>
<dbReference type="PANTHER" id="PTHR44379:SF8">
    <property type="entry name" value="XANTHINE DEHYDROGENASE IRON-SULFUR-BINDING SUBUNIT XDHC-RELATED"/>
    <property type="match status" value="1"/>
</dbReference>
<organism evidence="7 8">
    <name type="scientific">Candidatus Thalassospirochaeta sargassi</name>
    <dbReference type="NCBI Taxonomy" id="3119039"/>
    <lineage>
        <taxon>Bacteria</taxon>
        <taxon>Pseudomonadati</taxon>
        <taxon>Spirochaetota</taxon>
        <taxon>Spirochaetia</taxon>
        <taxon>Spirochaetales</taxon>
        <taxon>Spirochaetaceae</taxon>
        <taxon>Candidatus Thalassospirochaeta</taxon>
    </lineage>
</organism>
<evidence type="ECO:0000256" key="3">
    <source>
        <dbReference type="ARBA" id="ARBA00023002"/>
    </source>
</evidence>
<dbReference type="InterPro" id="IPR002888">
    <property type="entry name" value="2Fe-2S-bd"/>
</dbReference>
<dbReference type="Pfam" id="PF00111">
    <property type="entry name" value="Fer2"/>
    <property type="match status" value="1"/>
</dbReference>
<dbReference type="AlphaFoldDB" id="A0AAJ1MJ68"/>
<evidence type="ECO:0000256" key="4">
    <source>
        <dbReference type="ARBA" id="ARBA00023004"/>
    </source>
</evidence>
<dbReference type="InterPro" id="IPR036010">
    <property type="entry name" value="2Fe-2S_ferredoxin-like_sf"/>
</dbReference>
<dbReference type="InterPro" id="IPR012675">
    <property type="entry name" value="Beta-grasp_dom_sf"/>
</dbReference>
<keyword evidence="2" id="KW-0479">Metal-binding</keyword>
<evidence type="ECO:0000313" key="8">
    <source>
        <dbReference type="Proteomes" id="UP001221217"/>
    </source>
</evidence>
<dbReference type="PROSITE" id="PS00197">
    <property type="entry name" value="2FE2S_FER_1"/>
    <property type="match status" value="1"/>
</dbReference>
<keyword evidence="1" id="KW-0001">2Fe-2S</keyword>
<sequence>MNKLIKISFLLDGRMFSVETKSDRRLLDILREDAGITGVREGCGEGECGACSIFFNGRLANSCCIPAIAAEGAEIDTIDGFSKTEEYSIISQAFADAGAVQCGFCTPGFIMASAALLRENPRPTDNEIKIGLSGNLCRCTGYTMIIEAVRLASGRMARNV</sequence>
<dbReference type="GO" id="GO:0016491">
    <property type="term" value="F:oxidoreductase activity"/>
    <property type="evidence" value="ECO:0007669"/>
    <property type="project" value="UniProtKB-KW"/>
</dbReference>
<evidence type="ECO:0000259" key="6">
    <source>
        <dbReference type="PROSITE" id="PS51085"/>
    </source>
</evidence>
<accession>A0AAJ1MJ68</accession>
<dbReference type="InterPro" id="IPR001041">
    <property type="entry name" value="2Fe-2S_ferredoxin-type"/>
</dbReference>
<keyword evidence="4" id="KW-0408">Iron</keyword>
<name>A0AAJ1MJ68_9SPIO</name>
<dbReference type="InterPro" id="IPR051452">
    <property type="entry name" value="Diverse_Oxidoreductases"/>
</dbReference>
<dbReference type="Gene3D" id="1.10.150.120">
    <property type="entry name" value="[2Fe-2S]-binding domain"/>
    <property type="match status" value="1"/>
</dbReference>
<reference evidence="7 8" key="1">
    <citation type="submission" date="2022-12" db="EMBL/GenBank/DDBJ databases">
        <title>Metagenome assembled genome from gulf of manar.</title>
        <authorList>
            <person name="Kohli P."/>
            <person name="Pk S."/>
            <person name="Venkata Ramana C."/>
            <person name="Sasikala C."/>
        </authorList>
    </citation>
    <scope>NUCLEOTIDE SEQUENCE [LARGE SCALE GENOMIC DNA]</scope>
    <source>
        <strain evidence="7">JB008</strain>
    </source>
</reference>
<keyword evidence="3" id="KW-0560">Oxidoreductase</keyword>
<feature type="domain" description="2Fe-2S ferredoxin-type" evidence="6">
    <location>
        <begin position="5"/>
        <end position="81"/>
    </location>
</feature>
<dbReference type="SUPFAM" id="SSF47741">
    <property type="entry name" value="CO dehydrogenase ISP C-domain like"/>
    <property type="match status" value="1"/>
</dbReference>
<dbReference type="InterPro" id="IPR006058">
    <property type="entry name" value="2Fe2S_fd_BS"/>
</dbReference>
<gene>
    <name evidence="7" type="ORF">PQJ61_10110</name>
</gene>
<dbReference type="Pfam" id="PF01799">
    <property type="entry name" value="Fer2_2"/>
    <property type="match status" value="1"/>
</dbReference>
<evidence type="ECO:0000256" key="5">
    <source>
        <dbReference type="ARBA" id="ARBA00023014"/>
    </source>
</evidence>
<dbReference type="GO" id="GO:0046872">
    <property type="term" value="F:metal ion binding"/>
    <property type="evidence" value="ECO:0007669"/>
    <property type="project" value="UniProtKB-KW"/>
</dbReference>
<evidence type="ECO:0000256" key="2">
    <source>
        <dbReference type="ARBA" id="ARBA00022723"/>
    </source>
</evidence>
<dbReference type="Gene3D" id="3.10.20.30">
    <property type="match status" value="1"/>
</dbReference>
<dbReference type="GO" id="GO:0051537">
    <property type="term" value="F:2 iron, 2 sulfur cluster binding"/>
    <property type="evidence" value="ECO:0007669"/>
    <property type="project" value="UniProtKB-KW"/>
</dbReference>
<dbReference type="Proteomes" id="UP001221217">
    <property type="component" value="Unassembled WGS sequence"/>
</dbReference>
<protein>
    <submittedName>
        <fullName evidence="7">(2Fe-2S)-binding protein</fullName>
    </submittedName>
</protein>
<dbReference type="PROSITE" id="PS51085">
    <property type="entry name" value="2FE2S_FER_2"/>
    <property type="match status" value="1"/>
</dbReference>
<proteinExistence type="predicted"/>
<dbReference type="SUPFAM" id="SSF54292">
    <property type="entry name" value="2Fe-2S ferredoxin-like"/>
    <property type="match status" value="1"/>
</dbReference>
<comment type="caution">
    <text evidence="7">The sequence shown here is derived from an EMBL/GenBank/DDBJ whole genome shotgun (WGS) entry which is preliminary data.</text>
</comment>
<dbReference type="EMBL" id="JAQQAL010000022">
    <property type="protein sequence ID" value="MDC7227103.1"/>
    <property type="molecule type" value="Genomic_DNA"/>
</dbReference>
<evidence type="ECO:0000313" key="7">
    <source>
        <dbReference type="EMBL" id="MDC7227103.1"/>
    </source>
</evidence>
<evidence type="ECO:0000256" key="1">
    <source>
        <dbReference type="ARBA" id="ARBA00022714"/>
    </source>
</evidence>
<keyword evidence="5" id="KW-0411">Iron-sulfur</keyword>